<evidence type="ECO:0000313" key="5">
    <source>
        <dbReference type="EMBL" id="PTX52361.1"/>
    </source>
</evidence>
<evidence type="ECO:0000256" key="3">
    <source>
        <dbReference type="ARBA" id="ARBA00022840"/>
    </source>
</evidence>
<dbReference type="PANTHER" id="PTHR30258:SF2">
    <property type="entry name" value="COMG OPERON PROTEIN 1"/>
    <property type="match status" value="1"/>
</dbReference>
<accession>A0A2T6B8F5</accession>
<dbReference type="EMBL" id="QBKP01000002">
    <property type="protein sequence ID" value="PTX52361.1"/>
    <property type="molecule type" value="Genomic_DNA"/>
</dbReference>
<evidence type="ECO:0000259" key="4">
    <source>
        <dbReference type="Pfam" id="PF00437"/>
    </source>
</evidence>
<dbReference type="GO" id="GO:0016887">
    <property type="term" value="F:ATP hydrolysis activity"/>
    <property type="evidence" value="ECO:0007669"/>
    <property type="project" value="TreeGrafter"/>
</dbReference>
<dbReference type="OrthoDB" id="5442742at2"/>
<dbReference type="RefSeq" id="WP_108127739.1">
    <property type="nucleotide sequence ID" value="NZ_QBKP01000002.1"/>
</dbReference>
<dbReference type="GO" id="GO:0005524">
    <property type="term" value="F:ATP binding"/>
    <property type="evidence" value="ECO:0007669"/>
    <property type="project" value="UniProtKB-KW"/>
</dbReference>
<name>A0A2T6B8F5_9RHOB</name>
<keyword evidence="6" id="KW-1185">Reference proteome</keyword>
<dbReference type="AlphaFoldDB" id="A0A2T6B8F5"/>
<evidence type="ECO:0000313" key="6">
    <source>
        <dbReference type="Proteomes" id="UP000244224"/>
    </source>
</evidence>
<proteinExistence type="inferred from homology"/>
<dbReference type="InterPro" id="IPR001482">
    <property type="entry name" value="T2SS/T4SS_dom"/>
</dbReference>
<reference evidence="5 6" key="1">
    <citation type="submission" date="2018-04" db="EMBL/GenBank/DDBJ databases">
        <title>Genomic Encyclopedia of Archaeal and Bacterial Type Strains, Phase II (KMG-II): from individual species to whole genera.</title>
        <authorList>
            <person name="Goeker M."/>
        </authorList>
    </citation>
    <scope>NUCLEOTIDE SEQUENCE [LARGE SCALE GENOMIC DNA]</scope>
    <source>
        <strain evidence="5 6">DSM 21823</strain>
    </source>
</reference>
<evidence type="ECO:0000256" key="2">
    <source>
        <dbReference type="ARBA" id="ARBA00022741"/>
    </source>
</evidence>
<keyword evidence="2" id="KW-0547">Nucleotide-binding</keyword>
<dbReference type="Gene3D" id="3.40.50.300">
    <property type="entry name" value="P-loop containing nucleotide triphosphate hydrolases"/>
    <property type="match status" value="1"/>
</dbReference>
<keyword evidence="3" id="KW-0067">ATP-binding</keyword>
<dbReference type="Proteomes" id="UP000244224">
    <property type="component" value="Unassembled WGS sequence"/>
</dbReference>
<organism evidence="5 6">
    <name type="scientific">Gemmobacter caeni</name>
    <dbReference type="NCBI Taxonomy" id="589035"/>
    <lineage>
        <taxon>Bacteria</taxon>
        <taxon>Pseudomonadati</taxon>
        <taxon>Pseudomonadota</taxon>
        <taxon>Alphaproteobacteria</taxon>
        <taxon>Rhodobacterales</taxon>
        <taxon>Paracoccaceae</taxon>
        <taxon>Gemmobacter</taxon>
    </lineage>
</organism>
<dbReference type="SUPFAM" id="SSF52540">
    <property type="entry name" value="P-loop containing nucleoside triphosphate hydrolases"/>
    <property type="match status" value="1"/>
</dbReference>
<sequence>MGRGAHKLSEVPFDDLYVPVEEGVPFLIRNLDPGSPEGPVRPLPDPFLADANGLRSFLLSDWDRRGRPDEFNLSHNGGVYRAALIRTGEAGPDPGIGWTWCLRRLSTVAMDIDQMGIPKSVTDQVRALGRERGLMLVSGAFGSGKTTTASSCLRAWVRDSREVGVTLEDPPEVPLGQASAEGAIYQVEIAEHDFPAGVRAARRWGPRYVLMGDVQSPEAAKELLRISLSGPMVVSTIHASDPVRAIINLVSFASDVMSEELARDMVAEAIQAVLHQDRRGGRLMTRLASVSGREDFARRNLIRRGRFELLNEAFGLTVRKA</sequence>
<comment type="caution">
    <text evidence="5">The sequence shown here is derived from an EMBL/GenBank/DDBJ whole genome shotgun (WGS) entry which is preliminary data.</text>
</comment>
<gene>
    <name evidence="5" type="ORF">C8N34_102140</name>
</gene>
<dbReference type="PANTHER" id="PTHR30258">
    <property type="entry name" value="TYPE II SECRETION SYSTEM PROTEIN GSPE-RELATED"/>
    <property type="match status" value="1"/>
</dbReference>
<protein>
    <submittedName>
        <fullName evidence="5">Twitching motility protein PilT</fullName>
    </submittedName>
</protein>
<dbReference type="Pfam" id="PF00437">
    <property type="entry name" value="T2SSE"/>
    <property type="match status" value="1"/>
</dbReference>
<evidence type="ECO:0000256" key="1">
    <source>
        <dbReference type="ARBA" id="ARBA00006611"/>
    </source>
</evidence>
<dbReference type="InterPro" id="IPR027417">
    <property type="entry name" value="P-loop_NTPase"/>
</dbReference>
<feature type="domain" description="Bacterial type II secretion system protein E" evidence="4">
    <location>
        <begin position="101"/>
        <end position="276"/>
    </location>
</feature>
<comment type="similarity">
    <text evidence="1">Belongs to the GSP E family.</text>
</comment>
<dbReference type="GO" id="GO:0005886">
    <property type="term" value="C:plasma membrane"/>
    <property type="evidence" value="ECO:0007669"/>
    <property type="project" value="TreeGrafter"/>
</dbReference>